<keyword evidence="4" id="KW-1185">Reference proteome</keyword>
<sequence>MHDAGRIVVSRSGDVTATVTATDPEDYFEAAAVRSLGPTRTGDMRTLTMWLDDDAPPHAVRRRLVAAGLLNDAKLLDRASLAEELMVLVSFVVAAVGVAAFVYALVRDESWLLPLLAFPTLFAVARLAVALVDMYGDFSRHTGLGSRVLSEARSADRREHGPTADRREHAPMAVALVGMSALPAEHALRVCLEASRARASARARASRSTRRSHSGGSYSGRSCGSNGPIGCGTSCGSNCGS</sequence>
<evidence type="ECO:0000313" key="3">
    <source>
        <dbReference type="EMBL" id="RGD56435.1"/>
    </source>
</evidence>
<dbReference type="Proteomes" id="UP000263377">
    <property type="component" value="Unassembled WGS sequence"/>
</dbReference>
<dbReference type="RefSeq" id="WP_117484850.1">
    <property type="nucleotide sequence ID" value="NZ_QVIG01000001.1"/>
</dbReference>
<reference evidence="3 4" key="1">
    <citation type="submission" date="2018-08" db="EMBL/GenBank/DDBJ databases">
        <title>Diversity &amp; Physiological Properties of Lignin-Decomposing Actinobacteria from Soil.</title>
        <authorList>
            <person name="Roh S.G."/>
            <person name="Kim S.B."/>
        </authorList>
    </citation>
    <scope>NUCLEOTIDE SEQUENCE [LARGE SCALE GENOMIC DNA]</scope>
    <source>
        <strain evidence="3 4">MMS17-GH009</strain>
    </source>
</reference>
<feature type="compositionally biased region" description="Basic residues" evidence="1">
    <location>
        <begin position="202"/>
        <end position="213"/>
    </location>
</feature>
<proteinExistence type="predicted"/>
<feature type="region of interest" description="Disordered" evidence="1">
    <location>
        <begin position="149"/>
        <end position="168"/>
    </location>
</feature>
<evidence type="ECO:0000256" key="2">
    <source>
        <dbReference type="SAM" id="Phobius"/>
    </source>
</evidence>
<dbReference type="InterPro" id="IPR026467">
    <property type="entry name" value="Ser/Gly_Cys_C_dom"/>
</dbReference>
<feature type="transmembrane region" description="Helical" evidence="2">
    <location>
        <begin position="111"/>
        <end position="132"/>
    </location>
</feature>
<feature type="transmembrane region" description="Helical" evidence="2">
    <location>
        <begin position="85"/>
        <end position="105"/>
    </location>
</feature>
<comment type="caution">
    <text evidence="3">The sequence shown here is derived from an EMBL/GenBank/DDBJ whole genome shotgun (WGS) entry which is preliminary data.</text>
</comment>
<dbReference type="NCBIfam" id="TIGR04222">
    <property type="entry name" value="near_uncomplex"/>
    <property type="match status" value="1"/>
</dbReference>
<evidence type="ECO:0000256" key="1">
    <source>
        <dbReference type="SAM" id="MobiDB-lite"/>
    </source>
</evidence>
<feature type="compositionally biased region" description="Basic and acidic residues" evidence="1">
    <location>
        <begin position="153"/>
        <end position="168"/>
    </location>
</feature>
<organism evidence="3 4">
    <name type="scientific">Kitasatospora xanthocidica</name>
    <dbReference type="NCBI Taxonomy" id="83382"/>
    <lineage>
        <taxon>Bacteria</taxon>
        <taxon>Bacillati</taxon>
        <taxon>Actinomycetota</taxon>
        <taxon>Actinomycetes</taxon>
        <taxon>Kitasatosporales</taxon>
        <taxon>Streptomycetaceae</taxon>
        <taxon>Kitasatospora</taxon>
    </lineage>
</organism>
<feature type="region of interest" description="Disordered" evidence="1">
    <location>
        <begin position="202"/>
        <end position="222"/>
    </location>
</feature>
<keyword evidence="2" id="KW-0812">Transmembrane</keyword>
<accession>A0A372ZMH1</accession>
<dbReference type="EMBL" id="QVIG01000001">
    <property type="protein sequence ID" value="RGD56435.1"/>
    <property type="molecule type" value="Genomic_DNA"/>
</dbReference>
<keyword evidence="2" id="KW-0472">Membrane</keyword>
<gene>
    <name evidence="3" type="ORF">DR950_00295</name>
</gene>
<keyword evidence="2" id="KW-1133">Transmembrane helix</keyword>
<name>A0A372ZMH1_9ACTN</name>
<protein>
    <submittedName>
        <fullName evidence="3">TIGR04222 domain-containing membrane protein</fullName>
    </submittedName>
</protein>
<dbReference type="AlphaFoldDB" id="A0A372ZMH1"/>
<evidence type="ECO:0000313" key="4">
    <source>
        <dbReference type="Proteomes" id="UP000263377"/>
    </source>
</evidence>